<feature type="compositionally biased region" description="Basic and acidic residues" evidence="1">
    <location>
        <begin position="123"/>
        <end position="132"/>
    </location>
</feature>
<proteinExistence type="predicted"/>
<evidence type="ECO:0000313" key="2">
    <source>
        <dbReference type="EMBL" id="KAF6086183.1"/>
    </source>
</evidence>
<reference evidence="2 3" key="1">
    <citation type="journal article" date="2020" name="Nature">
        <title>Six reference-quality genomes reveal evolution of bat adaptations.</title>
        <authorList>
            <person name="Jebb D."/>
            <person name="Huang Z."/>
            <person name="Pippel M."/>
            <person name="Hughes G.M."/>
            <person name="Lavrichenko K."/>
            <person name="Devanna P."/>
            <person name="Winkler S."/>
            <person name="Jermiin L.S."/>
            <person name="Skirmuntt E.C."/>
            <person name="Katzourakis A."/>
            <person name="Burkitt-Gray L."/>
            <person name="Ray D.A."/>
            <person name="Sullivan K.A.M."/>
            <person name="Roscito J.G."/>
            <person name="Kirilenko B.M."/>
            <person name="Davalos L.M."/>
            <person name="Corthals A.P."/>
            <person name="Power M.L."/>
            <person name="Jones G."/>
            <person name="Ransome R.D."/>
            <person name="Dechmann D.K.N."/>
            <person name="Locatelli A.G."/>
            <person name="Puechmaille S.J."/>
            <person name="Fedrigo O."/>
            <person name="Jarvis E.D."/>
            <person name="Hiller M."/>
            <person name="Vernes S.C."/>
            <person name="Myers E.W."/>
            <person name="Teeling E.C."/>
        </authorList>
    </citation>
    <scope>NUCLEOTIDE SEQUENCE [LARGE SCALE GENOMIC DNA]</scope>
    <source>
        <strain evidence="2">Bat1K_MPI-CBG_1</strain>
    </source>
</reference>
<accession>A0A833Z4I7</accession>
<sequence>MQHCGGLGVSLANSKTQSSLMTPAVVYYLCAIKPETQTTEQVHGAGEGGGEPQGREQTSKHRWEISPEASSIFLLSLWPKAARRSPDPSPVTPILGHQSRANGVTSEPGVLGVSAGRSTDSALRLRESDRKQMRQTYAV</sequence>
<dbReference type="Proteomes" id="UP000664940">
    <property type="component" value="Unassembled WGS sequence"/>
</dbReference>
<feature type="region of interest" description="Disordered" evidence="1">
    <location>
        <begin position="84"/>
        <end position="139"/>
    </location>
</feature>
<gene>
    <name evidence="2" type="ORF">HJG60_008389</name>
</gene>
<evidence type="ECO:0000256" key="1">
    <source>
        <dbReference type="SAM" id="MobiDB-lite"/>
    </source>
</evidence>
<dbReference type="EMBL" id="JABVXQ010000011">
    <property type="protein sequence ID" value="KAF6086183.1"/>
    <property type="molecule type" value="Genomic_DNA"/>
</dbReference>
<feature type="compositionally biased region" description="Basic and acidic residues" evidence="1">
    <location>
        <begin position="53"/>
        <end position="62"/>
    </location>
</feature>
<evidence type="ECO:0000313" key="3">
    <source>
        <dbReference type="Proteomes" id="UP000664940"/>
    </source>
</evidence>
<name>A0A833Z4I7_9CHIR</name>
<protein>
    <submittedName>
        <fullName evidence="2">Uncharacterized protein</fullName>
    </submittedName>
</protein>
<comment type="caution">
    <text evidence="2">The sequence shown here is derived from an EMBL/GenBank/DDBJ whole genome shotgun (WGS) entry which is preliminary data.</text>
</comment>
<organism evidence="2 3">
    <name type="scientific">Phyllostomus discolor</name>
    <name type="common">pale spear-nosed bat</name>
    <dbReference type="NCBI Taxonomy" id="89673"/>
    <lineage>
        <taxon>Eukaryota</taxon>
        <taxon>Metazoa</taxon>
        <taxon>Chordata</taxon>
        <taxon>Craniata</taxon>
        <taxon>Vertebrata</taxon>
        <taxon>Euteleostomi</taxon>
        <taxon>Mammalia</taxon>
        <taxon>Eutheria</taxon>
        <taxon>Laurasiatheria</taxon>
        <taxon>Chiroptera</taxon>
        <taxon>Yangochiroptera</taxon>
        <taxon>Phyllostomidae</taxon>
        <taxon>Phyllostominae</taxon>
        <taxon>Phyllostomus</taxon>
    </lineage>
</organism>
<feature type="region of interest" description="Disordered" evidence="1">
    <location>
        <begin position="38"/>
        <end position="62"/>
    </location>
</feature>
<dbReference type="AlphaFoldDB" id="A0A833Z4I7"/>